<dbReference type="AlphaFoldDB" id="A0A165MU77"/>
<name>A0A165MU77_9AGAM</name>
<sequence length="131" mass="14963">MGPTAPSSICIASEDRYPGCHCPRQLRRERAPDVRCDFLFKQSAVSVVVYISWFYIGRDEFLLTARVAARMELTERNKDDEDRISLVMRSLLLTLQVKTLNTSSRHTRIDILGFSKCTGYVHCEKLSFSGL</sequence>
<gene>
    <name evidence="1" type="ORF">NEOLEDRAFT_1142960</name>
</gene>
<dbReference type="EMBL" id="KV425662">
    <property type="protein sequence ID" value="KZT18785.1"/>
    <property type="molecule type" value="Genomic_DNA"/>
</dbReference>
<keyword evidence="2" id="KW-1185">Reference proteome</keyword>
<accession>A0A165MU77</accession>
<evidence type="ECO:0000313" key="2">
    <source>
        <dbReference type="Proteomes" id="UP000076761"/>
    </source>
</evidence>
<proteinExistence type="predicted"/>
<protein>
    <submittedName>
        <fullName evidence="1">Uncharacterized protein</fullName>
    </submittedName>
</protein>
<organism evidence="1 2">
    <name type="scientific">Neolentinus lepideus HHB14362 ss-1</name>
    <dbReference type="NCBI Taxonomy" id="1314782"/>
    <lineage>
        <taxon>Eukaryota</taxon>
        <taxon>Fungi</taxon>
        <taxon>Dikarya</taxon>
        <taxon>Basidiomycota</taxon>
        <taxon>Agaricomycotina</taxon>
        <taxon>Agaricomycetes</taxon>
        <taxon>Gloeophyllales</taxon>
        <taxon>Gloeophyllaceae</taxon>
        <taxon>Neolentinus</taxon>
    </lineage>
</organism>
<evidence type="ECO:0000313" key="1">
    <source>
        <dbReference type="EMBL" id="KZT18785.1"/>
    </source>
</evidence>
<dbReference type="InParanoid" id="A0A165MU77"/>
<reference evidence="1 2" key="1">
    <citation type="journal article" date="2016" name="Mol. Biol. Evol.">
        <title>Comparative Genomics of Early-Diverging Mushroom-Forming Fungi Provides Insights into the Origins of Lignocellulose Decay Capabilities.</title>
        <authorList>
            <person name="Nagy L.G."/>
            <person name="Riley R."/>
            <person name="Tritt A."/>
            <person name="Adam C."/>
            <person name="Daum C."/>
            <person name="Floudas D."/>
            <person name="Sun H."/>
            <person name="Yadav J.S."/>
            <person name="Pangilinan J."/>
            <person name="Larsson K.H."/>
            <person name="Matsuura K."/>
            <person name="Barry K."/>
            <person name="Labutti K."/>
            <person name="Kuo R."/>
            <person name="Ohm R.A."/>
            <person name="Bhattacharya S.S."/>
            <person name="Shirouzu T."/>
            <person name="Yoshinaga Y."/>
            <person name="Martin F.M."/>
            <person name="Grigoriev I.V."/>
            <person name="Hibbett D.S."/>
        </authorList>
    </citation>
    <scope>NUCLEOTIDE SEQUENCE [LARGE SCALE GENOMIC DNA]</scope>
    <source>
        <strain evidence="1 2">HHB14362 ss-1</strain>
    </source>
</reference>
<dbReference type="Proteomes" id="UP000076761">
    <property type="component" value="Unassembled WGS sequence"/>
</dbReference>